<dbReference type="InterPro" id="IPR018060">
    <property type="entry name" value="HTH_AraC"/>
</dbReference>
<dbReference type="Gene3D" id="1.10.10.60">
    <property type="entry name" value="Homeodomain-like"/>
    <property type="match status" value="2"/>
</dbReference>
<dbReference type="PROSITE" id="PS00041">
    <property type="entry name" value="HTH_ARAC_FAMILY_1"/>
    <property type="match status" value="1"/>
</dbReference>
<reference evidence="5 6" key="1">
    <citation type="submission" date="2016-01" db="EMBL/GenBank/DDBJ databases">
        <title>Amycolatopsis coloradensis genome sequencing and assembly.</title>
        <authorList>
            <person name="Mayilraj S."/>
        </authorList>
    </citation>
    <scope>NUCLEOTIDE SEQUENCE [LARGE SCALE GENOMIC DNA]</scope>
    <source>
        <strain evidence="5 6">DSM 44225</strain>
    </source>
</reference>
<keyword evidence="6" id="KW-1185">Reference proteome</keyword>
<keyword evidence="3" id="KW-0804">Transcription</keyword>
<dbReference type="Proteomes" id="UP000187486">
    <property type="component" value="Unassembled WGS sequence"/>
</dbReference>
<evidence type="ECO:0000259" key="4">
    <source>
        <dbReference type="PROSITE" id="PS01124"/>
    </source>
</evidence>
<accession>A0A1R0KUP8</accession>
<sequence>MDPFADLVRGVRADGALLGHSVLTPPWSVRYVHEAQLTLCAAVEGSGWVLPADGEPVRLIPNAMAVVRGPEPFVVADEPDRQPLATVRRGELCTVASSGEFLVGSAAPGPLATGDGATLVVGAYRAPGEVGRRLLDALPPALVVSGESVPFVELKLFVNEVCSLEPGQQVVLDRLLDLLLVCTLRAWFAHEDTEPPAWFSALGDPMIGPVLRAMHAEPGRPWTVVTLAKVAGASRAAFGRRFTALVGEPPLAYLTGWRMTLAADLLRRQGTSVASVASQVGYADGFAFSSAFKRVRGVSPSVYRAG</sequence>
<dbReference type="GO" id="GO:0043565">
    <property type="term" value="F:sequence-specific DNA binding"/>
    <property type="evidence" value="ECO:0007669"/>
    <property type="project" value="InterPro"/>
</dbReference>
<dbReference type="PROSITE" id="PS01124">
    <property type="entry name" value="HTH_ARAC_FAMILY_2"/>
    <property type="match status" value="1"/>
</dbReference>
<dbReference type="AlphaFoldDB" id="A0A1R0KUP8"/>
<gene>
    <name evidence="5" type="ORF">BS329_13600</name>
</gene>
<dbReference type="InterPro" id="IPR018062">
    <property type="entry name" value="HTH_AraC-typ_CS"/>
</dbReference>
<proteinExistence type="predicted"/>
<dbReference type="Pfam" id="PF12833">
    <property type="entry name" value="HTH_18"/>
    <property type="match status" value="1"/>
</dbReference>
<dbReference type="EMBL" id="MQUQ01000006">
    <property type="protein sequence ID" value="OLZ52360.1"/>
    <property type="molecule type" value="Genomic_DNA"/>
</dbReference>
<dbReference type="InterPro" id="IPR009057">
    <property type="entry name" value="Homeodomain-like_sf"/>
</dbReference>
<evidence type="ECO:0000256" key="1">
    <source>
        <dbReference type="ARBA" id="ARBA00023015"/>
    </source>
</evidence>
<keyword evidence="1" id="KW-0805">Transcription regulation</keyword>
<dbReference type="PRINTS" id="PR00032">
    <property type="entry name" value="HTHARAC"/>
</dbReference>
<organism evidence="5 6">
    <name type="scientific">Amycolatopsis coloradensis</name>
    <dbReference type="NCBI Taxonomy" id="76021"/>
    <lineage>
        <taxon>Bacteria</taxon>
        <taxon>Bacillati</taxon>
        <taxon>Actinomycetota</taxon>
        <taxon>Actinomycetes</taxon>
        <taxon>Pseudonocardiales</taxon>
        <taxon>Pseudonocardiaceae</taxon>
        <taxon>Amycolatopsis</taxon>
    </lineage>
</organism>
<dbReference type="PANTHER" id="PTHR46796:SF13">
    <property type="entry name" value="HTH-TYPE TRANSCRIPTIONAL ACTIVATOR RHAS"/>
    <property type="match status" value="1"/>
</dbReference>
<dbReference type="Pfam" id="PF12852">
    <property type="entry name" value="Cupin_6"/>
    <property type="match status" value="1"/>
</dbReference>
<evidence type="ECO:0000256" key="2">
    <source>
        <dbReference type="ARBA" id="ARBA00023125"/>
    </source>
</evidence>
<comment type="caution">
    <text evidence="5">The sequence shown here is derived from an EMBL/GenBank/DDBJ whole genome shotgun (WGS) entry which is preliminary data.</text>
</comment>
<feature type="domain" description="HTH araC/xylS-type" evidence="4">
    <location>
        <begin position="208"/>
        <end position="306"/>
    </location>
</feature>
<name>A0A1R0KUP8_9PSEU</name>
<keyword evidence="2" id="KW-0238">DNA-binding</keyword>
<dbReference type="GO" id="GO:0003700">
    <property type="term" value="F:DNA-binding transcription factor activity"/>
    <property type="evidence" value="ECO:0007669"/>
    <property type="project" value="InterPro"/>
</dbReference>
<dbReference type="InterPro" id="IPR020449">
    <property type="entry name" value="Tscrpt_reg_AraC-type_HTH"/>
</dbReference>
<dbReference type="InterPro" id="IPR032783">
    <property type="entry name" value="AraC_lig"/>
</dbReference>
<evidence type="ECO:0000256" key="3">
    <source>
        <dbReference type="ARBA" id="ARBA00023163"/>
    </source>
</evidence>
<protein>
    <submittedName>
        <fullName evidence="5">AraC family transcriptional regulator</fullName>
    </submittedName>
</protein>
<evidence type="ECO:0000313" key="6">
    <source>
        <dbReference type="Proteomes" id="UP000187486"/>
    </source>
</evidence>
<dbReference type="RefSeq" id="WP_076160331.1">
    <property type="nucleotide sequence ID" value="NZ_JBEZVB010000020.1"/>
</dbReference>
<dbReference type="SMART" id="SM00342">
    <property type="entry name" value="HTH_ARAC"/>
    <property type="match status" value="1"/>
</dbReference>
<dbReference type="STRING" id="76021.BS329_13600"/>
<dbReference type="InterPro" id="IPR050204">
    <property type="entry name" value="AraC_XylS_family_regulators"/>
</dbReference>
<dbReference type="OrthoDB" id="241790at2"/>
<dbReference type="SUPFAM" id="SSF46689">
    <property type="entry name" value="Homeodomain-like"/>
    <property type="match status" value="2"/>
</dbReference>
<dbReference type="PANTHER" id="PTHR46796">
    <property type="entry name" value="HTH-TYPE TRANSCRIPTIONAL ACTIVATOR RHAS-RELATED"/>
    <property type="match status" value="1"/>
</dbReference>
<evidence type="ECO:0000313" key="5">
    <source>
        <dbReference type="EMBL" id="OLZ52360.1"/>
    </source>
</evidence>